<keyword evidence="2" id="KW-1185">Reference proteome</keyword>
<accession>A0ACC1CS25</accession>
<comment type="caution">
    <text evidence="1">The sequence shown here is derived from an EMBL/GenBank/DDBJ whole genome shotgun (WGS) entry which is preliminary data.</text>
</comment>
<evidence type="ECO:0000313" key="1">
    <source>
        <dbReference type="EMBL" id="KAJ0174336.1"/>
    </source>
</evidence>
<sequence>MYRTPSNNLWKAGFLTREEREELNRKCEENGCDFMEELEEAQEHKRRSLGYETPPSVHIETPGPWTETVKDRAREEERTPPVQTSPITSRQPQTRKKAVTLKFSPPTKKPVSVMHSPPNKRATMAKAEAIKKPSDGLNKTYTKAVLTTASASSKTATTAEPALPASAFLYLLSLDLAVASVQLQPLTSPEK</sequence>
<gene>
    <name evidence="1" type="ORF">K1T71_010482</name>
</gene>
<reference evidence="1 2" key="1">
    <citation type="journal article" date="2021" name="Front. Genet.">
        <title>Chromosome-Level Genome Assembly Reveals Significant Gene Expansion in the Toll and IMD Signaling Pathways of Dendrolimus kikuchii.</title>
        <authorList>
            <person name="Zhou J."/>
            <person name="Wu P."/>
            <person name="Xiong Z."/>
            <person name="Liu N."/>
            <person name="Zhao N."/>
            <person name="Ji M."/>
            <person name="Qiu Y."/>
            <person name="Yang B."/>
        </authorList>
    </citation>
    <scope>NUCLEOTIDE SEQUENCE [LARGE SCALE GENOMIC DNA]</scope>
    <source>
        <strain evidence="1">Ann1</strain>
    </source>
</reference>
<protein>
    <submittedName>
        <fullName evidence="1">Uncharacterized protein</fullName>
    </submittedName>
</protein>
<organism evidence="1 2">
    <name type="scientific">Dendrolimus kikuchii</name>
    <dbReference type="NCBI Taxonomy" id="765133"/>
    <lineage>
        <taxon>Eukaryota</taxon>
        <taxon>Metazoa</taxon>
        <taxon>Ecdysozoa</taxon>
        <taxon>Arthropoda</taxon>
        <taxon>Hexapoda</taxon>
        <taxon>Insecta</taxon>
        <taxon>Pterygota</taxon>
        <taxon>Neoptera</taxon>
        <taxon>Endopterygota</taxon>
        <taxon>Lepidoptera</taxon>
        <taxon>Glossata</taxon>
        <taxon>Ditrysia</taxon>
        <taxon>Bombycoidea</taxon>
        <taxon>Lasiocampidae</taxon>
        <taxon>Dendrolimus</taxon>
    </lineage>
</organism>
<dbReference type="EMBL" id="CM034404">
    <property type="protein sequence ID" value="KAJ0174336.1"/>
    <property type="molecule type" value="Genomic_DNA"/>
</dbReference>
<dbReference type="Proteomes" id="UP000824533">
    <property type="component" value="Linkage Group LG18"/>
</dbReference>
<name>A0ACC1CS25_9NEOP</name>
<evidence type="ECO:0000313" key="2">
    <source>
        <dbReference type="Proteomes" id="UP000824533"/>
    </source>
</evidence>
<proteinExistence type="predicted"/>